<dbReference type="Pfam" id="PF04167">
    <property type="entry name" value="DUF402"/>
    <property type="match status" value="1"/>
</dbReference>
<dbReference type="SUPFAM" id="SSF159234">
    <property type="entry name" value="FomD-like"/>
    <property type="match status" value="1"/>
</dbReference>
<dbReference type="EMBL" id="SRME01000001">
    <property type="protein sequence ID" value="TGG89196.1"/>
    <property type="molecule type" value="Genomic_DNA"/>
</dbReference>
<dbReference type="EMBL" id="FMYV01000001">
    <property type="protein sequence ID" value="SDC05404.1"/>
    <property type="molecule type" value="Genomic_DNA"/>
</dbReference>
<evidence type="ECO:0000313" key="4">
    <source>
        <dbReference type="Proteomes" id="UP000199322"/>
    </source>
</evidence>
<dbReference type="Gene3D" id="2.40.380.10">
    <property type="entry name" value="FomD-like"/>
    <property type="match status" value="1"/>
</dbReference>
<sequence>MKQYKFDIKNKYEKIKTHINDAKFDFTEFREFNMHVFGYKRPWEKLFSHNSIKFVKRLLIPQTNLMLSYFHDEYGEKSNYLIYIDFGKYKQTKNYILFHDLELDILIKKDFSFEILDMDELFDSYENSKISNEEIKKILLTLEKTINNFSNKGVMETLYEIAGEEPIDWLTNNYL</sequence>
<reference evidence="3 5" key="2">
    <citation type="submission" date="2019-04" db="EMBL/GenBank/DDBJ databases">
        <title>Draft genome sequence data and analysis of a Fermenting Bacterium, Geotoga petraea strain HO-Geo1, isolated from heavy-oil petroleum reservoir in Russia.</title>
        <authorList>
            <person name="Grouzdev D.S."/>
            <person name="Semenova E.M."/>
            <person name="Sokolova D.S."/>
            <person name="Tourova T.P."/>
            <person name="Poltaraus A.B."/>
            <person name="Nazina T.N."/>
        </authorList>
    </citation>
    <scope>NUCLEOTIDE SEQUENCE [LARGE SCALE GENOMIC DNA]</scope>
    <source>
        <strain evidence="3 5">HO-Geo1</strain>
    </source>
</reference>
<dbReference type="InterPro" id="IPR007295">
    <property type="entry name" value="DUF402"/>
</dbReference>
<evidence type="ECO:0000313" key="3">
    <source>
        <dbReference type="EMBL" id="TGG89196.1"/>
    </source>
</evidence>
<name>A0A1G6IG13_9BACT</name>
<dbReference type="InterPro" id="IPR035930">
    <property type="entry name" value="FomD-like_sf"/>
</dbReference>
<organism evidence="2 4">
    <name type="scientific">Geotoga petraea</name>
    <dbReference type="NCBI Taxonomy" id="28234"/>
    <lineage>
        <taxon>Bacteria</taxon>
        <taxon>Thermotogati</taxon>
        <taxon>Thermotogota</taxon>
        <taxon>Thermotogae</taxon>
        <taxon>Petrotogales</taxon>
        <taxon>Petrotogaceae</taxon>
        <taxon>Geotoga</taxon>
    </lineage>
</organism>
<gene>
    <name evidence="3" type="ORF">E4650_03120</name>
    <name evidence="2" type="ORF">SAMN04488588_0365</name>
</gene>
<evidence type="ECO:0000313" key="2">
    <source>
        <dbReference type="EMBL" id="SDC05404.1"/>
    </source>
</evidence>
<feature type="domain" description="DUF402" evidence="1">
    <location>
        <begin position="46"/>
        <end position="152"/>
    </location>
</feature>
<dbReference type="OrthoDB" id="48282at2"/>
<evidence type="ECO:0000259" key="1">
    <source>
        <dbReference type="Pfam" id="PF04167"/>
    </source>
</evidence>
<dbReference type="STRING" id="28234.SAMN04488588_0365"/>
<accession>A0A1G6IG13</accession>
<dbReference type="Proteomes" id="UP000297288">
    <property type="component" value="Unassembled WGS sequence"/>
</dbReference>
<reference evidence="2 4" key="1">
    <citation type="submission" date="2016-10" db="EMBL/GenBank/DDBJ databases">
        <authorList>
            <person name="de Groot N.N."/>
        </authorList>
    </citation>
    <scope>NUCLEOTIDE SEQUENCE [LARGE SCALE GENOMIC DNA]</scope>
    <source>
        <strain evidence="2 4">WG14</strain>
    </source>
</reference>
<dbReference type="RefSeq" id="WP_091402270.1">
    <property type="nucleotide sequence ID" value="NZ_FMYV01000001.1"/>
</dbReference>
<evidence type="ECO:0000313" key="5">
    <source>
        <dbReference type="Proteomes" id="UP000297288"/>
    </source>
</evidence>
<dbReference type="AlphaFoldDB" id="A0A1G6IG13"/>
<protein>
    <submittedName>
        <fullName evidence="3">DUF402 domain-containing protein</fullName>
    </submittedName>
</protein>
<proteinExistence type="predicted"/>
<keyword evidence="4" id="KW-1185">Reference proteome</keyword>
<dbReference type="Proteomes" id="UP000199322">
    <property type="component" value="Unassembled WGS sequence"/>
</dbReference>